<evidence type="ECO:0000256" key="1">
    <source>
        <dbReference type="ARBA" id="ARBA00024336"/>
    </source>
</evidence>
<dbReference type="PANTHER" id="PTHR21705:SF11">
    <property type="entry name" value="FHIP FAMILY PROTEIN CG3558"/>
    <property type="match status" value="1"/>
</dbReference>
<gene>
    <name evidence="3" type="ORF">V9T40_005985</name>
</gene>
<evidence type="ECO:0000313" key="3">
    <source>
        <dbReference type="EMBL" id="KAK7604799.1"/>
    </source>
</evidence>
<organism evidence="3 4">
    <name type="scientific">Parthenolecanium corni</name>
    <dbReference type="NCBI Taxonomy" id="536013"/>
    <lineage>
        <taxon>Eukaryota</taxon>
        <taxon>Metazoa</taxon>
        <taxon>Ecdysozoa</taxon>
        <taxon>Arthropoda</taxon>
        <taxon>Hexapoda</taxon>
        <taxon>Insecta</taxon>
        <taxon>Pterygota</taxon>
        <taxon>Neoptera</taxon>
        <taxon>Paraneoptera</taxon>
        <taxon>Hemiptera</taxon>
        <taxon>Sternorrhyncha</taxon>
        <taxon>Coccoidea</taxon>
        <taxon>Coccidae</taxon>
        <taxon>Parthenolecanium</taxon>
    </lineage>
</organism>
<dbReference type="InterPro" id="IPR019384">
    <property type="entry name" value="FHIP"/>
</dbReference>
<evidence type="ECO:0000259" key="2">
    <source>
        <dbReference type="Pfam" id="PF19314"/>
    </source>
</evidence>
<dbReference type="Pfam" id="PF19311">
    <property type="entry name" value="KELAA"/>
    <property type="match status" value="1"/>
</dbReference>
<evidence type="ECO:0000313" key="4">
    <source>
        <dbReference type="Proteomes" id="UP001367676"/>
    </source>
</evidence>
<keyword evidence="4" id="KW-1185">Reference proteome</keyword>
<name>A0AAN9U2N1_9HEMI</name>
<reference evidence="3 4" key="1">
    <citation type="submission" date="2024-03" db="EMBL/GenBank/DDBJ databases">
        <title>Adaptation during the transition from Ophiocordyceps entomopathogen to insect associate is accompanied by gene loss and intensified selection.</title>
        <authorList>
            <person name="Ward C.M."/>
            <person name="Onetto C.A."/>
            <person name="Borneman A.R."/>
        </authorList>
    </citation>
    <scope>NUCLEOTIDE SEQUENCE [LARGE SCALE GENOMIC DNA]</scope>
    <source>
        <strain evidence="3">AWRI1</strain>
        <tissue evidence="3">Single Adult Female</tissue>
    </source>
</reference>
<dbReference type="EMBL" id="JBBCAQ010000003">
    <property type="protein sequence ID" value="KAK7604799.1"/>
    <property type="molecule type" value="Genomic_DNA"/>
</dbReference>
<comment type="similarity">
    <text evidence="1">Belongs to the FHIP family.</text>
</comment>
<sequence>MSWTKTNNASVNSVKSFNLNNNNNNNNNTFLKDFDLSACYDSFKKHWQQIHEIIKKYENNFSSEPKHDDVLTVVNHLSQILTLIQVELRSECSTKSCIEYLLEEDYLHCLCAWTVSTRKYNNSLRVEQLRIYEVLLSSLHNELLTRESFLKPLIKLLNSFNGDCLPVDIEKKLVILINQLCSSFSQHLELLTLFFPPSSNNEQAEEFRFDIFSLLVQFVHRDGMIGEQARDSLLLCMSLSKNNEIIADYITNKSNICPVLAAGLNGLYSLLPRKLSITSPDWYRFAADDVYEMKELTNFMNSLEFCNVVIQVCHPRIKAQLFDYIYQGFLVPVIGPALLQSTEEELVATTAYFELLIRSVTHPGLLYAFIKFLLKEDIDGQRIIDCLIQRISFDSKLCIVTLALLETLIDLNCEDIMLELILKYLLPCTHIMLSQRNRIQRVDPYCGSTERFLSLMIQIPKCNQYQQNNLLSDYHTYLKYARSRIKSCRKSTHSWTYPYDGENPPQSCFMLKQEEFTKLICDNEVEPNSLPSADDGSSGYESFKMLKDSERVIGVDDSNQLDDRHTNPPSPCGSEAALEYCTDFSHQPYFKPQFSNSSPRKGANDAFVATPFIGPLLCVIFQKLENLLDCDFYTMLRLTGFISRLAIYPQPLIYSFLLDHTLVFQPCIKSLFQIIGLLKQKIESRLSKVSDLSSVVTDVEVFLVDRMENMNNKSRANSDFISLPSTSSKESFPRGDNKRKSFSAAFGAMFRRSSVQDHVESVGSGSYRFVKGDNNETKHIVLCSIILNEWIKELAAVSQEHVVSIDIEFQYDFSVLYL</sequence>
<dbReference type="AlphaFoldDB" id="A0AAN9U2N1"/>
<dbReference type="Proteomes" id="UP001367676">
    <property type="component" value="Unassembled WGS sequence"/>
</dbReference>
<dbReference type="InterPro" id="IPR045668">
    <property type="entry name" value="FHIP_KELAA_motif"/>
</dbReference>
<dbReference type="InterPro" id="IPR045669">
    <property type="entry name" value="FHIP_C"/>
</dbReference>
<feature type="domain" description="FHF complex subunit HOOK-interacting protein C-terminal" evidence="2">
    <location>
        <begin position="613"/>
        <end position="705"/>
    </location>
</feature>
<comment type="caution">
    <text evidence="3">The sequence shown here is derived from an EMBL/GenBank/DDBJ whole genome shotgun (WGS) entry which is preliminary data.</text>
</comment>
<dbReference type="PANTHER" id="PTHR21705">
    <property type="entry name" value="RAI16 PROTEIN-RELATED"/>
    <property type="match status" value="1"/>
</dbReference>
<proteinExistence type="inferred from homology"/>
<dbReference type="Pfam" id="PF10257">
    <property type="entry name" value="RAI16-like"/>
    <property type="match status" value="1"/>
</dbReference>
<dbReference type="Pfam" id="PF19314">
    <property type="entry name" value="DUF5917"/>
    <property type="match status" value="1"/>
</dbReference>
<protein>
    <recommendedName>
        <fullName evidence="2">FHF complex subunit HOOK-interacting protein C-terminal domain-containing protein</fullName>
    </recommendedName>
</protein>
<accession>A0AAN9U2N1</accession>